<dbReference type="EMBL" id="UIVS01000003">
    <property type="protein sequence ID" value="SVP93099.1"/>
    <property type="molecule type" value="Genomic_DNA"/>
</dbReference>
<dbReference type="AlphaFoldDB" id="A0A3B0N5M3"/>
<evidence type="ECO:0008006" key="4">
    <source>
        <dbReference type="Google" id="ProtNLM"/>
    </source>
</evidence>
<evidence type="ECO:0000256" key="1">
    <source>
        <dbReference type="SAM" id="Coils"/>
    </source>
</evidence>
<feature type="coiled-coil region" evidence="1">
    <location>
        <begin position="28"/>
        <end position="55"/>
    </location>
</feature>
<accession>A0A3B0N5M3</accession>
<evidence type="ECO:0000313" key="2">
    <source>
        <dbReference type="EMBL" id="SVP93099.1"/>
    </source>
</evidence>
<dbReference type="VEuPathDB" id="PiroplasmaDB:TA18190"/>
<keyword evidence="1" id="KW-0175">Coiled coil</keyword>
<proteinExistence type="predicted"/>
<organism evidence="2">
    <name type="scientific">Theileria annulata</name>
    <dbReference type="NCBI Taxonomy" id="5874"/>
    <lineage>
        <taxon>Eukaryota</taxon>
        <taxon>Sar</taxon>
        <taxon>Alveolata</taxon>
        <taxon>Apicomplexa</taxon>
        <taxon>Aconoidasida</taxon>
        <taxon>Piroplasmida</taxon>
        <taxon>Theileriidae</taxon>
        <taxon>Theileria</taxon>
    </lineage>
</organism>
<gene>
    <name evidence="3" type="ORF">TAT_000289800</name>
    <name evidence="2" type="ORF">TAV_000289900</name>
</gene>
<evidence type="ECO:0000313" key="3">
    <source>
        <dbReference type="EMBL" id="SVP93903.1"/>
    </source>
</evidence>
<reference evidence="2" key="1">
    <citation type="submission" date="2018-07" db="EMBL/GenBank/DDBJ databases">
        <authorList>
            <person name="Quirk P.G."/>
            <person name="Krulwich T.A."/>
        </authorList>
    </citation>
    <scope>NUCLEOTIDE SEQUENCE</scope>
    <source>
        <strain evidence="2">Anand</strain>
    </source>
</reference>
<sequence>METEVVTSNLTDLESFILTKYDPLLTIVKELNDGIQNLEKEKLRLERRIYNLEQYLLSKDNSNSKDSLNEDFNVPLDLSVVEDESYLSLPWLFSCQTGTPLSTLQVLLEFHPDNTIELDVSSWLKEENMWISLLEDLLLNLSMEYSKDEFNELQTLRKLARRSLKELAKNEMLIVLRNVPGKEEASSNTTCITLVAILASTMSDAWKVFHTHFHLCKNIDCFVESPIKVEPNTKVINLIFELHIVNRSES</sequence>
<protein>
    <recommendedName>
        <fullName evidence="4">Apicomplexan specific coiled coil protein</fullName>
    </recommendedName>
</protein>
<name>A0A3B0N5M3_THEAN</name>
<dbReference type="EMBL" id="UIVT01000003">
    <property type="protein sequence ID" value="SVP93903.1"/>
    <property type="molecule type" value="Genomic_DNA"/>
</dbReference>